<keyword evidence="11 12" id="KW-0472">Membrane</keyword>
<evidence type="ECO:0000256" key="13">
    <source>
        <dbReference type="SAM" id="MobiDB-lite"/>
    </source>
</evidence>
<feature type="transmembrane region" description="Helical" evidence="12">
    <location>
        <begin position="427"/>
        <end position="448"/>
    </location>
</feature>
<dbReference type="PANTHER" id="PTHR30540">
    <property type="entry name" value="OSMOTIC STRESS POTASSIUM TRANSPORTER"/>
    <property type="match status" value="1"/>
</dbReference>
<keyword evidence="9 12" id="KW-1133">Transmembrane helix</keyword>
<dbReference type="InterPro" id="IPR053951">
    <property type="entry name" value="K_trans_N"/>
</dbReference>
<evidence type="ECO:0000256" key="1">
    <source>
        <dbReference type="ARBA" id="ARBA00004141"/>
    </source>
</evidence>
<feature type="transmembrane region" description="Helical" evidence="12">
    <location>
        <begin position="77"/>
        <end position="97"/>
    </location>
</feature>
<dbReference type="RefSeq" id="WP_231441509.1">
    <property type="nucleotide sequence ID" value="NZ_JAJOMB010000006.1"/>
</dbReference>
<comment type="catalytic activity">
    <reaction evidence="12">
        <text>K(+)(in) + H(+)(in) = K(+)(out) + H(+)(out)</text>
        <dbReference type="Rhea" id="RHEA:28490"/>
        <dbReference type="ChEBI" id="CHEBI:15378"/>
        <dbReference type="ChEBI" id="CHEBI:29103"/>
    </reaction>
</comment>
<evidence type="ECO:0000256" key="8">
    <source>
        <dbReference type="ARBA" id="ARBA00022958"/>
    </source>
</evidence>
<feature type="domain" description="K+ potassium transporter integral membrane" evidence="14">
    <location>
        <begin position="39"/>
        <end position="495"/>
    </location>
</feature>
<comment type="similarity">
    <text evidence="2 12">Belongs to the HAK/KUP transporter (TC 2.A.72) family.</text>
</comment>
<feature type="transmembrane region" description="Helical" evidence="12">
    <location>
        <begin position="165"/>
        <end position="187"/>
    </location>
</feature>
<keyword evidence="17" id="KW-1185">Reference proteome</keyword>
<evidence type="ECO:0000256" key="7">
    <source>
        <dbReference type="ARBA" id="ARBA00022847"/>
    </source>
</evidence>
<keyword evidence="10 12" id="KW-0406">Ion transport</keyword>
<keyword evidence="4 12" id="KW-1003">Cell membrane</keyword>
<feature type="compositionally biased region" description="Pro residues" evidence="13">
    <location>
        <begin position="9"/>
        <end position="19"/>
    </location>
</feature>
<keyword evidence="3 12" id="KW-0813">Transport</keyword>
<dbReference type="Pfam" id="PF02705">
    <property type="entry name" value="K_trans"/>
    <property type="match status" value="1"/>
</dbReference>
<evidence type="ECO:0000313" key="17">
    <source>
        <dbReference type="Proteomes" id="UP001138997"/>
    </source>
</evidence>
<gene>
    <name evidence="12" type="primary">kup</name>
    <name evidence="16" type="ORF">LR394_13240</name>
</gene>
<feature type="transmembrane region" description="Helical" evidence="12">
    <location>
        <begin position="232"/>
        <end position="256"/>
    </location>
</feature>
<evidence type="ECO:0000256" key="4">
    <source>
        <dbReference type="ARBA" id="ARBA00022475"/>
    </source>
</evidence>
<feature type="transmembrane region" description="Helical" evidence="12">
    <location>
        <begin position="395"/>
        <end position="415"/>
    </location>
</feature>
<dbReference type="HAMAP" id="MF_01522">
    <property type="entry name" value="Kup"/>
    <property type="match status" value="1"/>
</dbReference>
<dbReference type="GO" id="GO:0005886">
    <property type="term" value="C:plasma membrane"/>
    <property type="evidence" value="ECO:0007669"/>
    <property type="project" value="UniProtKB-SubCell"/>
</dbReference>
<comment type="function">
    <text evidence="12">Transport of potassium into the cell. Likely operates as a K(+):H(+) symporter.</text>
</comment>
<evidence type="ECO:0000259" key="14">
    <source>
        <dbReference type="Pfam" id="PF02705"/>
    </source>
</evidence>
<feature type="transmembrane region" description="Helical" evidence="12">
    <location>
        <begin position="454"/>
        <end position="472"/>
    </location>
</feature>
<keyword evidence="8 12" id="KW-0630">Potassium</keyword>
<name>A0A9X1NF01_9ACTN</name>
<dbReference type="AlphaFoldDB" id="A0A9X1NF01"/>
<dbReference type="EMBL" id="JAJOMB010000006">
    <property type="protein sequence ID" value="MCD5311868.1"/>
    <property type="molecule type" value="Genomic_DNA"/>
</dbReference>
<comment type="caution">
    <text evidence="16">The sequence shown here is derived from an EMBL/GenBank/DDBJ whole genome shotgun (WGS) entry which is preliminary data.</text>
</comment>
<feature type="transmembrane region" description="Helical" evidence="12">
    <location>
        <begin position="127"/>
        <end position="145"/>
    </location>
</feature>
<feature type="domain" description="K+ potassium transporter C-terminal" evidence="15">
    <location>
        <begin position="508"/>
        <end position="659"/>
    </location>
</feature>
<organism evidence="16 17">
    <name type="scientific">Kineosporia babensis</name>
    <dbReference type="NCBI Taxonomy" id="499548"/>
    <lineage>
        <taxon>Bacteria</taxon>
        <taxon>Bacillati</taxon>
        <taxon>Actinomycetota</taxon>
        <taxon>Actinomycetes</taxon>
        <taxon>Kineosporiales</taxon>
        <taxon>Kineosporiaceae</taxon>
        <taxon>Kineosporia</taxon>
    </lineage>
</organism>
<dbReference type="Proteomes" id="UP001138997">
    <property type="component" value="Unassembled WGS sequence"/>
</dbReference>
<comment type="subcellular location">
    <subcellularLocation>
        <location evidence="12">Cell membrane</location>
        <topology evidence="12">Multi-pass membrane protein</topology>
    </subcellularLocation>
    <subcellularLocation>
        <location evidence="1">Membrane</location>
        <topology evidence="1">Multi-pass membrane protein</topology>
    </subcellularLocation>
</comment>
<evidence type="ECO:0000256" key="2">
    <source>
        <dbReference type="ARBA" id="ARBA00007019"/>
    </source>
</evidence>
<evidence type="ECO:0000259" key="15">
    <source>
        <dbReference type="Pfam" id="PF22776"/>
    </source>
</evidence>
<accession>A0A9X1NF01</accession>
<proteinExistence type="inferred from homology"/>
<evidence type="ECO:0000256" key="12">
    <source>
        <dbReference type="HAMAP-Rule" id="MF_01522"/>
    </source>
</evidence>
<evidence type="ECO:0000256" key="3">
    <source>
        <dbReference type="ARBA" id="ARBA00022448"/>
    </source>
</evidence>
<evidence type="ECO:0000256" key="10">
    <source>
        <dbReference type="ARBA" id="ARBA00023065"/>
    </source>
</evidence>
<dbReference type="GO" id="GO:0015079">
    <property type="term" value="F:potassium ion transmembrane transporter activity"/>
    <property type="evidence" value="ECO:0007669"/>
    <property type="project" value="UniProtKB-UniRule"/>
</dbReference>
<feature type="transmembrane region" description="Helical" evidence="12">
    <location>
        <begin position="319"/>
        <end position="344"/>
    </location>
</feature>
<dbReference type="InterPro" id="IPR003855">
    <property type="entry name" value="K+_transporter"/>
</dbReference>
<feature type="transmembrane region" description="Helical" evidence="12">
    <location>
        <begin position="365"/>
        <end position="389"/>
    </location>
</feature>
<evidence type="ECO:0000256" key="6">
    <source>
        <dbReference type="ARBA" id="ARBA00022692"/>
    </source>
</evidence>
<dbReference type="InterPro" id="IPR053952">
    <property type="entry name" value="K_trans_C"/>
</dbReference>
<feature type="transmembrane region" description="Helical" evidence="12">
    <location>
        <begin position="277"/>
        <end position="299"/>
    </location>
</feature>
<sequence length="661" mass="70705">MSSHAPAAPQSPAPDPSPGPARGTASSAHGPSLGRLALTIGALGVVFGDIGTSPIYTVQTIFNPEDPHPVPATPDNVLGVISLMIWSVTLIVTLEYVSFVLRADNDGEGGILSLITLIRRRAVPGSLRTKAVLAGLGIFGASLFFGDSMITPAISVLSAVEGLEVVNPSLGSLTVPITAVVIVLLFLGQKFGTARVGGLFGPVMIIWFTTIGVAGVHGITQNPEVLKALSPTYALGFLFGHPGIAFFSMAAVVLAITGAEALYADLGHFGHAAIARAWLILVFPACLLSYMGQGALVIQDPVANLSSPFFLLVPEWARLPLVLLATLATVIASQAVITGAFSVAHQAIQLGYLPRLRITHTSAQAIGQIYVPWVNWVLMCSVLTLVFAFQSSHKLAYAFGMAVTGTITITTLLFFYLARHRWKKPAWLVYGLGGLFLTVDLLFLSANLTKLVHGAWLPLLIGITVFTVMTTWQRGRAVVTARREQEEGSLREFVDSLHHREPVVVRVPGTAVFLNRGKETTPLAMRANVEHNHVLHEHAVILSIETCPVPYVPPAEQVVLDELGYADDGITHVTAYFGYMDEPDVPSALARLCGNAPEMPDSLKDASYFLSTIDLQVGDSKCLPMWRKKLFVATSGITADAADYFRLPSDRTVVIGSRIAV</sequence>
<keyword evidence="6 12" id="KW-0812">Transmembrane</keyword>
<feature type="transmembrane region" description="Helical" evidence="12">
    <location>
        <begin position="199"/>
        <end position="220"/>
    </location>
</feature>
<evidence type="ECO:0000256" key="5">
    <source>
        <dbReference type="ARBA" id="ARBA00022538"/>
    </source>
</evidence>
<dbReference type="PANTHER" id="PTHR30540:SF79">
    <property type="entry name" value="LOW AFFINITY POTASSIUM TRANSPORT SYSTEM PROTEIN KUP"/>
    <property type="match status" value="1"/>
</dbReference>
<evidence type="ECO:0000313" key="16">
    <source>
        <dbReference type="EMBL" id="MCD5311868.1"/>
    </source>
</evidence>
<dbReference type="Pfam" id="PF22776">
    <property type="entry name" value="K_trans_C"/>
    <property type="match status" value="1"/>
</dbReference>
<reference evidence="16" key="1">
    <citation type="submission" date="2021-11" db="EMBL/GenBank/DDBJ databases">
        <title>Streptomyces corallinus and Kineosporia corallina sp. nov., two new coral-derived marine actinobacteria.</title>
        <authorList>
            <person name="Buangrab K."/>
            <person name="Sutthacheep M."/>
            <person name="Yeemin T."/>
            <person name="Harunari E."/>
            <person name="Igarashi Y."/>
            <person name="Sripreechasak P."/>
            <person name="Kanchanasin P."/>
            <person name="Tanasupawat S."/>
            <person name="Phongsopitanun W."/>
        </authorList>
    </citation>
    <scope>NUCLEOTIDE SEQUENCE</scope>
    <source>
        <strain evidence="16">JCM 31032</strain>
    </source>
</reference>
<protein>
    <recommendedName>
        <fullName evidence="12">Probable potassium transport system protein Kup</fullName>
    </recommendedName>
</protein>
<keyword evidence="7 12" id="KW-0769">Symport</keyword>
<evidence type="ECO:0000256" key="9">
    <source>
        <dbReference type="ARBA" id="ARBA00022989"/>
    </source>
</evidence>
<dbReference type="InterPro" id="IPR023051">
    <property type="entry name" value="Kup"/>
</dbReference>
<evidence type="ECO:0000256" key="11">
    <source>
        <dbReference type="ARBA" id="ARBA00023136"/>
    </source>
</evidence>
<keyword evidence="5 12" id="KW-0633">Potassium transport</keyword>
<feature type="region of interest" description="Disordered" evidence="13">
    <location>
        <begin position="1"/>
        <end position="29"/>
    </location>
</feature>
<dbReference type="GO" id="GO:0015293">
    <property type="term" value="F:symporter activity"/>
    <property type="evidence" value="ECO:0007669"/>
    <property type="project" value="UniProtKB-UniRule"/>
</dbReference>
<feature type="transmembrane region" description="Helical" evidence="12">
    <location>
        <begin position="36"/>
        <end position="57"/>
    </location>
</feature>